<keyword evidence="6" id="KW-1185">Reference proteome</keyword>
<feature type="compositionally biased region" description="Low complexity" evidence="2">
    <location>
        <begin position="310"/>
        <end position="319"/>
    </location>
</feature>
<feature type="compositionally biased region" description="Polar residues" evidence="2">
    <location>
        <begin position="1"/>
        <end position="10"/>
    </location>
</feature>
<evidence type="ECO:0000256" key="2">
    <source>
        <dbReference type="SAM" id="MobiDB-lite"/>
    </source>
</evidence>
<feature type="coiled-coil region" evidence="1">
    <location>
        <begin position="144"/>
        <end position="171"/>
    </location>
</feature>
<evidence type="ECO:0000256" key="1">
    <source>
        <dbReference type="SAM" id="Coils"/>
    </source>
</evidence>
<evidence type="ECO:0000313" key="3">
    <source>
        <dbReference type="EMBL" id="GIL75243.1"/>
    </source>
</evidence>
<feature type="region of interest" description="Disordered" evidence="2">
    <location>
        <begin position="1"/>
        <end position="54"/>
    </location>
</feature>
<name>A0A8J4GAK1_9CHLO</name>
<dbReference type="Proteomes" id="UP000722791">
    <property type="component" value="Unassembled WGS sequence"/>
</dbReference>
<dbReference type="EMBL" id="BNCP01000007">
    <property type="protein sequence ID" value="GIL75243.1"/>
    <property type="molecule type" value="Genomic_DNA"/>
</dbReference>
<feature type="region of interest" description="Disordered" evidence="2">
    <location>
        <begin position="297"/>
        <end position="332"/>
    </location>
</feature>
<sequence>MATGSISSHWPATAADGQEFELRSKRMGRGSFGTPKLSRSDVASSPSLATPSLPQRKCRANWRAGVGSCRFDDGTSISVTTIPKGGNNVDDELRCGSGRPGSFSKGLLVIALEEENDRLRGVLETERCARQLAEAEAIKQAARASDYEHQVKKLSSQLAEAQQKLADLEQAAFSRALVQAWLETAIPRRCASADQGPESSTACSAILEEPKPHIDSSVDVVEAANFANCPPALSSDDYHHDREGSASLVAVRGATVGKQPDMYLHGTFGLDISSGAELDFRDWDGAVIVRRSGCAISPNAHASSGPSPPVSSRSPDRPSQAFGPVPAPGHAGCQAVPCAKSPPRDCILLPAGELQGARTPEGDKCSANLAPAWSLPLQGEKHWPPLQPLLPPPPRADNPNDPVAQTPGRGHQMPPGGHTSPFVASAVSAHTLTAASIWMPSGVALCHSWGFESPHCGIHPSPSLLSAIPGGKPVSLAPSGPLLEAYSAPDERIHRRHRHHHHQDYYYHDQVPCNSHQMLPSESLRIIERSPRLGASSAVSLYSASGRGVGYGRARAAGPSFSSAPIDMYKHQDGGEWCNIPLGSPVGTPKNGAAFDGNI</sequence>
<keyword evidence="1" id="KW-0175">Coiled coil</keyword>
<reference evidence="4" key="1">
    <citation type="journal article" date="2021" name="Proc. Natl. Acad. Sci. U.S.A.">
        <title>Three genomes in the algal genus Volvox reveal the fate of a haploid sex-determining region after a transition to homothallism.</title>
        <authorList>
            <person name="Yamamoto K."/>
            <person name="Hamaji T."/>
            <person name="Kawai-Toyooka H."/>
            <person name="Matsuzaki R."/>
            <person name="Takahashi F."/>
            <person name="Nishimura Y."/>
            <person name="Kawachi M."/>
            <person name="Noguchi H."/>
            <person name="Minakuchi Y."/>
            <person name="Umen J.G."/>
            <person name="Toyoda A."/>
            <person name="Nozaki H."/>
        </authorList>
    </citation>
    <scope>NUCLEOTIDE SEQUENCE</scope>
    <source>
        <strain evidence="4">NIES-3785</strain>
        <strain evidence="3">NIES-3786</strain>
    </source>
</reference>
<feature type="region of interest" description="Disordered" evidence="2">
    <location>
        <begin position="378"/>
        <end position="420"/>
    </location>
</feature>
<dbReference type="EMBL" id="BNCQ01000013">
    <property type="protein sequence ID" value="GIM03116.1"/>
    <property type="molecule type" value="Genomic_DNA"/>
</dbReference>
<evidence type="ECO:0000313" key="4">
    <source>
        <dbReference type="EMBL" id="GIM03116.1"/>
    </source>
</evidence>
<feature type="compositionally biased region" description="Pro residues" evidence="2">
    <location>
        <begin position="385"/>
        <end position="396"/>
    </location>
</feature>
<dbReference type="Proteomes" id="UP000747110">
    <property type="component" value="Unassembled WGS sequence"/>
</dbReference>
<dbReference type="AlphaFoldDB" id="A0A8J4GAK1"/>
<proteinExistence type="predicted"/>
<evidence type="ECO:0000313" key="6">
    <source>
        <dbReference type="Proteomes" id="UP000747110"/>
    </source>
</evidence>
<gene>
    <name evidence="3" type="ORF">Vretifemale_5025</name>
    <name evidence="4" type="ORF">Vretimale_7895</name>
</gene>
<evidence type="ECO:0000313" key="5">
    <source>
        <dbReference type="Proteomes" id="UP000722791"/>
    </source>
</evidence>
<feature type="compositionally biased region" description="Low complexity" evidence="2">
    <location>
        <begin position="43"/>
        <end position="54"/>
    </location>
</feature>
<accession>A0A8J4GAK1</accession>
<organism evidence="4 5">
    <name type="scientific">Volvox reticuliferus</name>
    <dbReference type="NCBI Taxonomy" id="1737510"/>
    <lineage>
        <taxon>Eukaryota</taxon>
        <taxon>Viridiplantae</taxon>
        <taxon>Chlorophyta</taxon>
        <taxon>core chlorophytes</taxon>
        <taxon>Chlorophyceae</taxon>
        <taxon>CS clade</taxon>
        <taxon>Chlamydomonadales</taxon>
        <taxon>Volvocaceae</taxon>
        <taxon>Volvox</taxon>
    </lineage>
</organism>
<dbReference type="OrthoDB" id="10416057at2759"/>
<comment type="caution">
    <text evidence="4">The sequence shown here is derived from an EMBL/GenBank/DDBJ whole genome shotgun (WGS) entry which is preliminary data.</text>
</comment>
<protein>
    <submittedName>
        <fullName evidence="4">Uncharacterized protein</fullName>
    </submittedName>
</protein>